<dbReference type="Pfam" id="PF00394">
    <property type="entry name" value="Cu-oxidase"/>
    <property type="match status" value="1"/>
</dbReference>
<evidence type="ECO:0000313" key="7">
    <source>
        <dbReference type="EMBL" id="SUZ94118.1"/>
    </source>
</evidence>
<feature type="domain" description="Plastocyanin-like" evidence="6">
    <location>
        <begin position="102"/>
        <end position="205"/>
    </location>
</feature>
<dbReference type="Pfam" id="PF07731">
    <property type="entry name" value="Cu-oxidase_2"/>
    <property type="match status" value="1"/>
</dbReference>
<protein>
    <recommendedName>
        <fullName evidence="8">Plastocyanin-like domain-containing protein</fullName>
    </recommendedName>
</protein>
<dbReference type="Pfam" id="PF07732">
    <property type="entry name" value="Cu-oxidase_3"/>
    <property type="match status" value="1"/>
</dbReference>
<dbReference type="InterPro" id="IPR011707">
    <property type="entry name" value="Cu-oxidase-like_N"/>
</dbReference>
<dbReference type="GO" id="GO:0005507">
    <property type="term" value="F:copper ion binding"/>
    <property type="evidence" value="ECO:0007669"/>
    <property type="project" value="InterPro"/>
</dbReference>
<evidence type="ECO:0000259" key="6">
    <source>
        <dbReference type="Pfam" id="PF07732"/>
    </source>
</evidence>
<dbReference type="SUPFAM" id="SSF49503">
    <property type="entry name" value="Cupredoxins"/>
    <property type="match status" value="3"/>
</dbReference>
<dbReference type="Gene3D" id="2.60.40.420">
    <property type="entry name" value="Cupredoxins - blue copper proteins"/>
    <property type="match status" value="3"/>
</dbReference>
<keyword evidence="2" id="KW-0560">Oxidoreductase</keyword>
<dbReference type="PANTHER" id="PTHR11709:SF394">
    <property type="entry name" value="FI03373P-RELATED"/>
    <property type="match status" value="1"/>
</dbReference>
<evidence type="ECO:0008006" key="8">
    <source>
        <dbReference type="Google" id="ProtNLM"/>
    </source>
</evidence>
<keyword evidence="3" id="KW-0186">Copper</keyword>
<dbReference type="InterPro" id="IPR045087">
    <property type="entry name" value="Cu-oxidase_fam"/>
</dbReference>
<sequence>MRLAAFVVGLALCFTPAAAQQVASPIGSGDSLVWRMPPTSPNMQMLMAPFMGIVPDVTPFLPGPDVDVGTLPEAAVGDVVQLVDGDTLRLAATLLRREIGGRMVKVYGFNGQSPGPTIRVPQHSTIIVEFTNVIDFPTTLRWHGVRVGNQFDGVPGQTQSPVRVGETYTAEVYFPDAGAFWYHPHQRGHIAQELGLYGAIIVDSPDLQYYSSANLEETLMLDDVLVDDLGILPFGFEAPAQALMGRFGNVLLINGQPDYRRSVNKGDVVRLFLTDASNTRPFNLRIEGGVRMKLVGGDLGKFEREEWVASIVIAPGQRYIVDVMFEEEGEFPLTNRITAVDHFLGEFEYQVDTLGIFDVSSRPTDYEYSAEFATLRTYDGGFDEVRAQAGRPVDEELVLSLRIGALPLPVVRMLEIDTLYYPPVEFNDAMPMMNWLSTGMNVLWLMHEPAPDVDPRDLSPAIGWRFRQGDLVKIRLFNDPGSWHPMSHPLHLHGQRFVVLEQDGVPSSNLVWRDTVFVPVGSTVDLMVEMSNPGSWMFNCQIPEHLGAGMSMSFSVQASGA</sequence>
<proteinExistence type="predicted"/>
<dbReference type="PROSITE" id="PS00079">
    <property type="entry name" value="MULTICOPPER_OXIDASE1"/>
    <property type="match status" value="1"/>
</dbReference>
<dbReference type="EMBL" id="UINC01002205">
    <property type="protein sequence ID" value="SUZ94118.1"/>
    <property type="molecule type" value="Genomic_DNA"/>
</dbReference>
<reference evidence="7" key="1">
    <citation type="submission" date="2018-05" db="EMBL/GenBank/DDBJ databases">
        <authorList>
            <person name="Lanie J.A."/>
            <person name="Ng W.-L."/>
            <person name="Kazmierczak K.M."/>
            <person name="Andrzejewski T.M."/>
            <person name="Davidsen T.M."/>
            <person name="Wayne K.J."/>
            <person name="Tettelin H."/>
            <person name="Glass J.I."/>
            <person name="Rusch D."/>
            <person name="Podicherti R."/>
            <person name="Tsui H.-C.T."/>
            <person name="Winkler M.E."/>
        </authorList>
    </citation>
    <scope>NUCLEOTIDE SEQUENCE</scope>
</reference>
<feature type="domain" description="Plastocyanin-like" evidence="4">
    <location>
        <begin position="250"/>
        <end position="336"/>
    </location>
</feature>
<dbReference type="GO" id="GO:0016491">
    <property type="term" value="F:oxidoreductase activity"/>
    <property type="evidence" value="ECO:0007669"/>
    <property type="project" value="UniProtKB-KW"/>
</dbReference>
<dbReference type="AlphaFoldDB" id="A0A381RT05"/>
<keyword evidence="1" id="KW-0479">Metal-binding</keyword>
<feature type="domain" description="Plastocyanin-like" evidence="5">
    <location>
        <begin position="464"/>
        <end position="557"/>
    </location>
</feature>
<dbReference type="InterPro" id="IPR008972">
    <property type="entry name" value="Cupredoxin"/>
</dbReference>
<organism evidence="7">
    <name type="scientific">marine metagenome</name>
    <dbReference type="NCBI Taxonomy" id="408172"/>
    <lineage>
        <taxon>unclassified sequences</taxon>
        <taxon>metagenomes</taxon>
        <taxon>ecological metagenomes</taxon>
    </lineage>
</organism>
<dbReference type="InterPro" id="IPR011706">
    <property type="entry name" value="Cu-oxidase_C"/>
</dbReference>
<name>A0A381RT05_9ZZZZ</name>
<evidence type="ECO:0000256" key="3">
    <source>
        <dbReference type="ARBA" id="ARBA00023008"/>
    </source>
</evidence>
<evidence type="ECO:0000259" key="4">
    <source>
        <dbReference type="Pfam" id="PF00394"/>
    </source>
</evidence>
<evidence type="ECO:0000259" key="5">
    <source>
        <dbReference type="Pfam" id="PF07731"/>
    </source>
</evidence>
<evidence type="ECO:0000256" key="2">
    <source>
        <dbReference type="ARBA" id="ARBA00023002"/>
    </source>
</evidence>
<accession>A0A381RT05</accession>
<dbReference type="InterPro" id="IPR033138">
    <property type="entry name" value="Cu_oxidase_CS"/>
</dbReference>
<dbReference type="InterPro" id="IPR001117">
    <property type="entry name" value="Cu-oxidase_2nd"/>
</dbReference>
<dbReference type="PANTHER" id="PTHR11709">
    <property type="entry name" value="MULTI-COPPER OXIDASE"/>
    <property type="match status" value="1"/>
</dbReference>
<evidence type="ECO:0000256" key="1">
    <source>
        <dbReference type="ARBA" id="ARBA00022723"/>
    </source>
</evidence>
<gene>
    <name evidence="7" type="ORF">METZ01_LOCUS46972</name>
</gene>
<dbReference type="CDD" id="cd04207">
    <property type="entry name" value="CuRO_3_LCC_like"/>
    <property type="match status" value="1"/>
</dbReference>